<dbReference type="RefSeq" id="WP_344807811.1">
    <property type="nucleotide sequence ID" value="NZ_BAABAB010000031.1"/>
</dbReference>
<dbReference type="Gene3D" id="1.10.287.70">
    <property type="match status" value="1"/>
</dbReference>
<feature type="domain" description="Potassium channel" evidence="10">
    <location>
        <begin position="145"/>
        <end position="218"/>
    </location>
</feature>
<feature type="transmembrane region" description="Helical" evidence="9">
    <location>
        <begin position="169"/>
        <end position="187"/>
    </location>
</feature>
<keyword evidence="7" id="KW-0407">Ion channel</keyword>
<evidence type="ECO:0000256" key="1">
    <source>
        <dbReference type="ARBA" id="ARBA00004141"/>
    </source>
</evidence>
<reference evidence="12" key="1">
    <citation type="journal article" date="2019" name="Int. J. Syst. Evol. Microbiol.">
        <title>The Global Catalogue of Microorganisms (GCM) 10K type strain sequencing project: providing services to taxonomists for standard genome sequencing and annotation.</title>
        <authorList>
            <consortium name="The Broad Institute Genomics Platform"/>
            <consortium name="The Broad Institute Genome Sequencing Center for Infectious Disease"/>
            <person name="Wu L."/>
            <person name="Ma J."/>
        </authorList>
    </citation>
    <scope>NUCLEOTIDE SEQUENCE [LARGE SCALE GENOMIC DNA]</scope>
    <source>
        <strain evidence="12">JCM 16929</strain>
    </source>
</reference>
<dbReference type="PANTHER" id="PTHR11537">
    <property type="entry name" value="VOLTAGE-GATED POTASSIUM CHANNEL"/>
    <property type="match status" value="1"/>
</dbReference>
<dbReference type="InterPro" id="IPR013099">
    <property type="entry name" value="K_chnl_dom"/>
</dbReference>
<feature type="region of interest" description="Disordered" evidence="8">
    <location>
        <begin position="264"/>
        <end position="285"/>
    </location>
</feature>
<dbReference type="EMBL" id="BAABAB010000031">
    <property type="protein sequence ID" value="GAA3633055.1"/>
    <property type="molecule type" value="Genomic_DNA"/>
</dbReference>
<evidence type="ECO:0000313" key="11">
    <source>
        <dbReference type="EMBL" id="GAA3633055.1"/>
    </source>
</evidence>
<dbReference type="InterPro" id="IPR028325">
    <property type="entry name" value="VG_K_chnl"/>
</dbReference>
<dbReference type="Proteomes" id="UP001501490">
    <property type="component" value="Unassembled WGS sequence"/>
</dbReference>
<dbReference type="Pfam" id="PF07885">
    <property type="entry name" value="Ion_trans_2"/>
    <property type="match status" value="1"/>
</dbReference>
<keyword evidence="3 9" id="KW-0812">Transmembrane</keyword>
<sequence length="285" mass="30166">MDIAAESSTQPGRPRSARDAAFLDRFNARMRLPIVVSAILPLVIIPGSTGWVGVAVGVLTWLVFLIDFVVQARYRDHYTRTGFGRFDLFVVIATAPWFLIPGAQAGQFVVLLRLARLARLVMATRDARRLFERLGRVALTAGGVVVVGSLVAYHAEHSVNPEFATVGDALWWGLVTLTTVGYGDIVPKTTAGRWAAVTIMVTGIAVLGLLAGSLASFFRLDSAIPPAEPPTGTEPRAVTSGDAALEALTTEVSALRHQVDSLAARLAGTQPAPATPTPGGDETGD</sequence>
<evidence type="ECO:0000256" key="6">
    <source>
        <dbReference type="ARBA" id="ARBA00023136"/>
    </source>
</evidence>
<evidence type="ECO:0000256" key="7">
    <source>
        <dbReference type="ARBA" id="ARBA00023303"/>
    </source>
</evidence>
<comment type="caution">
    <text evidence="11">The sequence shown here is derived from an EMBL/GenBank/DDBJ whole genome shotgun (WGS) entry which is preliminary data.</text>
</comment>
<keyword evidence="6 9" id="KW-0472">Membrane</keyword>
<dbReference type="PRINTS" id="PR00169">
    <property type="entry name" value="KCHANNEL"/>
</dbReference>
<keyword evidence="12" id="KW-1185">Reference proteome</keyword>
<feature type="transmembrane region" description="Helical" evidence="9">
    <location>
        <begin position="51"/>
        <end position="70"/>
    </location>
</feature>
<protein>
    <recommendedName>
        <fullName evidence="10">Potassium channel domain-containing protein</fullName>
    </recommendedName>
</protein>
<feature type="transmembrane region" description="Helical" evidence="9">
    <location>
        <begin position="194"/>
        <end position="218"/>
    </location>
</feature>
<proteinExistence type="predicted"/>
<comment type="subcellular location">
    <subcellularLocation>
        <location evidence="1">Membrane</location>
        <topology evidence="1">Multi-pass membrane protein</topology>
    </subcellularLocation>
</comment>
<gene>
    <name evidence="11" type="ORF">GCM10022236_39520</name>
</gene>
<dbReference type="PANTHER" id="PTHR11537:SF254">
    <property type="entry name" value="POTASSIUM VOLTAGE-GATED CHANNEL PROTEIN SHAB"/>
    <property type="match status" value="1"/>
</dbReference>
<evidence type="ECO:0000256" key="3">
    <source>
        <dbReference type="ARBA" id="ARBA00022692"/>
    </source>
</evidence>
<evidence type="ECO:0000256" key="9">
    <source>
        <dbReference type="SAM" id="Phobius"/>
    </source>
</evidence>
<name>A0ABP7AHY1_9ACTN</name>
<evidence type="ECO:0000259" key="10">
    <source>
        <dbReference type="Pfam" id="PF07885"/>
    </source>
</evidence>
<evidence type="ECO:0000256" key="8">
    <source>
        <dbReference type="SAM" id="MobiDB-lite"/>
    </source>
</evidence>
<evidence type="ECO:0000256" key="5">
    <source>
        <dbReference type="ARBA" id="ARBA00023065"/>
    </source>
</evidence>
<accession>A0ABP7AHY1</accession>
<keyword evidence="2" id="KW-0813">Transport</keyword>
<keyword evidence="5" id="KW-0406">Ion transport</keyword>
<evidence type="ECO:0000313" key="12">
    <source>
        <dbReference type="Proteomes" id="UP001501490"/>
    </source>
</evidence>
<organism evidence="11 12">
    <name type="scientific">Microlunatus ginsengisoli</name>
    <dbReference type="NCBI Taxonomy" id="363863"/>
    <lineage>
        <taxon>Bacteria</taxon>
        <taxon>Bacillati</taxon>
        <taxon>Actinomycetota</taxon>
        <taxon>Actinomycetes</taxon>
        <taxon>Propionibacteriales</taxon>
        <taxon>Propionibacteriaceae</taxon>
        <taxon>Microlunatus</taxon>
    </lineage>
</organism>
<evidence type="ECO:0000256" key="4">
    <source>
        <dbReference type="ARBA" id="ARBA00022989"/>
    </source>
</evidence>
<dbReference type="SUPFAM" id="SSF81324">
    <property type="entry name" value="Voltage-gated potassium channels"/>
    <property type="match status" value="1"/>
</dbReference>
<feature type="transmembrane region" description="Helical" evidence="9">
    <location>
        <begin position="134"/>
        <end position="154"/>
    </location>
</feature>
<evidence type="ECO:0000256" key="2">
    <source>
        <dbReference type="ARBA" id="ARBA00022448"/>
    </source>
</evidence>
<feature type="compositionally biased region" description="Low complexity" evidence="8">
    <location>
        <begin position="267"/>
        <end position="285"/>
    </location>
</feature>
<keyword evidence="4 9" id="KW-1133">Transmembrane helix</keyword>